<dbReference type="Proteomes" id="UP000799118">
    <property type="component" value="Unassembled WGS sequence"/>
</dbReference>
<protein>
    <submittedName>
        <fullName evidence="1">Uncharacterized protein</fullName>
    </submittedName>
</protein>
<keyword evidence="2" id="KW-1185">Reference proteome</keyword>
<evidence type="ECO:0000313" key="1">
    <source>
        <dbReference type="EMBL" id="KAE9388219.1"/>
    </source>
</evidence>
<organism evidence="1 2">
    <name type="scientific">Gymnopus androsaceus JB14</name>
    <dbReference type="NCBI Taxonomy" id="1447944"/>
    <lineage>
        <taxon>Eukaryota</taxon>
        <taxon>Fungi</taxon>
        <taxon>Dikarya</taxon>
        <taxon>Basidiomycota</taxon>
        <taxon>Agaricomycotina</taxon>
        <taxon>Agaricomycetes</taxon>
        <taxon>Agaricomycetidae</taxon>
        <taxon>Agaricales</taxon>
        <taxon>Marasmiineae</taxon>
        <taxon>Omphalotaceae</taxon>
        <taxon>Gymnopus</taxon>
    </lineage>
</organism>
<sequence length="386" mass="43597">MSLEDLPLVPIACTVALCPTFEDKPLVTETFWDMLILSDSLNGAAAVPNVQLFQLLKAVTLQLVIDQATNVHHYPGIVVSFQYPSNTALGTVWVPNFSNGVNLEIFSFQSFPDTLEACMATPADPSFAKIVFASDTGHYITKLSLSNSPKVLSGLQSSYPHPHFILLLCSLPEPMCQPYPTPFLPFPNQDLFPELESQSFSPPDQTTGYPLPPSVPALNNVETFRGYLFHTQGQDTQVAIYLWEGYRKRPLWVGIQNHHNACKVLQQAGFTDPDLRSSSSKVFFELPNGRRLSMDNILTELDWHVDTFQKKYRLFESCSQYARLHYWSPQTLIPDYSHFRSHDDGGWDYLPKCLRAGERARRDSTPAAHMERNCSHVWPRGLRMVG</sequence>
<evidence type="ECO:0000313" key="2">
    <source>
        <dbReference type="Proteomes" id="UP000799118"/>
    </source>
</evidence>
<dbReference type="AlphaFoldDB" id="A0A6A4GR19"/>
<name>A0A6A4GR19_9AGAR</name>
<reference evidence="1" key="1">
    <citation type="journal article" date="2019" name="Environ. Microbiol.">
        <title>Fungal ecological strategies reflected in gene transcription - a case study of two litter decomposers.</title>
        <authorList>
            <person name="Barbi F."/>
            <person name="Kohler A."/>
            <person name="Barry K."/>
            <person name="Baskaran P."/>
            <person name="Daum C."/>
            <person name="Fauchery L."/>
            <person name="Ihrmark K."/>
            <person name="Kuo A."/>
            <person name="LaButti K."/>
            <person name="Lipzen A."/>
            <person name="Morin E."/>
            <person name="Grigoriev I.V."/>
            <person name="Henrissat B."/>
            <person name="Lindahl B."/>
            <person name="Martin F."/>
        </authorList>
    </citation>
    <scope>NUCLEOTIDE SEQUENCE</scope>
    <source>
        <strain evidence="1">JB14</strain>
    </source>
</reference>
<proteinExistence type="predicted"/>
<accession>A0A6A4GR19</accession>
<gene>
    <name evidence="1" type="ORF">BT96DRAFT_947777</name>
</gene>
<dbReference type="EMBL" id="ML769755">
    <property type="protein sequence ID" value="KAE9388219.1"/>
    <property type="molecule type" value="Genomic_DNA"/>
</dbReference>